<name>A0A840QAK6_9PSEU</name>
<evidence type="ECO:0000256" key="1">
    <source>
        <dbReference type="SAM" id="MobiDB-lite"/>
    </source>
</evidence>
<comment type="caution">
    <text evidence="2">The sequence shown here is derived from an EMBL/GenBank/DDBJ whole genome shotgun (WGS) entry which is preliminary data.</text>
</comment>
<gene>
    <name evidence="2" type="ORF">BJ970_007171</name>
</gene>
<accession>A0A840QAK6</accession>
<dbReference type="SUPFAM" id="SSF50998">
    <property type="entry name" value="Quinoprotein alcohol dehydrogenase-like"/>
    <property type="match status" value="1"/>
</dbReference>
<protein>
    <submittedName>
        <fullName evidence="2">Uncharacterized protein</fullName>
    </submittedName>
</protein>
<dbReference type="Proteomes" id="UP000584374">
    <property type="component" value="Unassembled WGS sequence"/>
</dbReference>
<reference evidence="2 3" key="1">
    <citation type="submission" date="2020-08" db="EMBL/GenBank/DDBJ databases">
        <title>Sequencing the genomes of 1000 actinobacteria strains.</title>
        <authorList>
            <person name="Klenk H.-P."/>
        </authorList>
    </citation>
    <scope>NUCLEOTIDE SEQUENCE [LARGE SCALE GENOMIC DNA]</scope>
    <source>
        <strain evidence="2 3">DSM 45584</strain>
    </source>
</reference>
<dbReference type="InterPro" id="IPR011047">
    <property type="entry name" value="Quinoprotein_ADH-like_sf"/>
</dbReference>
<evidence type="ECO:0000313" key="2">
    <source>
        <dbReference type="EMBL" id="MBB5159572.1"/>
    </source>
</evidence>
<dbReference type="AlphaFoldDB" id="A0A840QAK6"/>
<feature type="region of interest" description="Disordered" evidence="1">
    <location>
        <begin position="1"/>
        <end position="29"/>
    </location>
</feature>
<sequence length="63" mass="6690">MQQYHPGQIQSAGPGARRPGTEGEGGEERWSLSIGHSIWSSPVVADGVVYVGSDDSNLYAVFV</sequence>
<dbReference type="RefSeq" id="WP_184732024.1">
    <property type="nucleotide sequence ID" value="NZ_JACHIW010000002.1"/>
</dbReference>
<evidence type="ECO:0000313" key="3">
    <source>
        <dbReference type="Proteomes" id="UP000584374"/>
    </source>
</evidence>
<keyword evidence="3" id="KW-1185">Reference proteome</keyword>
<organism evidence="2 3">
    <name type="scientific">Saccharopolyspora phatthalungensis</name>
    <dbReference type="NCBI Taxonomy" id="664693"/>
    <lineage>
        <taxon>Bacteria</taxon>
        <taxon>Bacillati</taxon>
        <taxon>Actinomycetota</taxon>
        <taxon>Actinomycetes</taxon>
        <taxon>Pseudonocardiales</taxon>
        <taxon>Pseudonocardiaceae</taxon>
        <taxon>Saccharopolyspora</taxon>
    </lineage>
</organism>
<dbReference type="Gene3D" id="2.40.10.480">
    <property type="match status" value="1"/>
</dbReference>
<feature type="compositionally biased region" description="Polar residues" evidence="1">
    <location>
        <begin position="1"/>
        <end position="11"/>
    </location>
</feature>
<dbReference type="EMBL" id="JACHIW010000002">
    <property type="protein sequence ID" value="MBB5159572.1"/>
    <property type="molecule type" value="Genomic_DNA"/>
</dbReference>
<proteinExistence type="predicted"/>